<dbReference type="EMBL" id="FUWH01000004">
    <property type="protein sequence ID" value="SJZ71916.1"/>
    <property type="molecule type" value="Genomic_DNA"/>
</dbReference>
<dbReference type="AlphaFoldDB" id="A0A1T4MYI5"/>
<dbReference type="RefSeq" id="WP_078831001.1">
    <property type="nucleotide sequence ID" value="NZ_FUWH01000004.1"/>
</dbReference>
<keyword evidence="2" id="KW-1185">Reference proteome</keyword>
<dbReference type="OrthoDB" id="1121643at2"/>
<sequence>MNTKLTLSIDDSVIRDAKEYAQQNRRSLSELVESYLKAITNPTRKKKTKLPPHIKRWQGAFKTDDICTRKEKHQL</sequence>
<evidence type="ECO:0008006" key="3">
    <source>
        <dbReference type="Google" id="ProtNLM"/>
    </source>
</evidence>
<evidence type="ECO:0000313" key="1">
    <source>
        <dbReference type="EMBL" id="SJZ71916.1"/>
    </source>
</evidence>
<name>A0A1T4MYI5_9BACT</name>
<dbReference type="Pfam" id="PF19891">
    <property type="entry name" value="DUF6364"/>
    <property type="match status" value="1"/>
</dbReference>
<dbReference type="Proteomes" id="UP000190888">
    <property type="component" value="Unassembled WGS sequence"/>
</dbReference>
<protein>
    <recommendedName>
        <fullName evidence="3">Ribbon-helix-helix protein, copG family</fullName>
    </recommendedName>
</protein>
<dbReference type="STRING" id="413434.SAMN04488132_1049"/>
<organism evidence="1 2">
    <name type="scientific">Sediminibacterium ginsengisoli</name>
    <dbReference type="NCBI Taxonomy" id="413434"/>
    <lineage>
        <taxon>Bacteria</taxon>
        <taxon>Pseudomonadati</taxon>
        <taxon>Bacteroidota</taxon>
        <taxon>Chitinophagia</taxon>
        <taxon>Chitinophagales</taxon>
        <taxon>Chitinophagaceae</taxon>
        <taxon>Sediminibacterium</taxon>
    </lineage>
</organism>
<proteinExistence type="predicted"/>
<dbReference type="InterPro" id="IPR045944">
    <property type="entry name" value="DUF6364"/>
</dbReference>
<gene>
    <name evidence="1" type="ORF">SAMN04488132_1049</name>
</gene>
<reference evidence="1 2" key="1">
    <citation type="submission" date="2017-02" db="EMBL/GenBank/DDBJ databases">
        <authorList>
            <person name="Peterson S.W."/>
        </authorList>
    </citation>
    <scope>NUCLEOTIDE SEQUENCE [LARGE SCALE GENOMIC DNA]</scope>
    <source>
        <strain evidence="1 2">DSM 22335</strain>
    </source>
</reference>
<evidence type="ECO:0000313" key="2">
    <source>
        <dbReference type="Proteomes" id="UP000190888"/>
    </source>
</evidence>
<accession>A0A1T4MYI5</accession>